<organism evidence="1 2">
    <name type="scientific">Sarcoptes scabiei</name>
    <name type="common">Itch mite</name>
    <name type="synonym">Acarus scabiei</name>
    <dbReference type="NCBI Taxonomy" id="52283"/>
    <lineage>
        <taxon>Eukaryota</taxon>
        <taxon>Metazoa</taxon>
        <taxon>Ecdysozoa</taxon>
        <taxon>Arthropoda</taxon>
        <taxon>Chelicerata</taxon>
        <taxon>Arachnida</taxon>
        <taxon>Acari</taxon>
        <taxon>Acariformes</taxon>
        <taxon>Sarcoptiformes</taxon>
        <taxon>Astigmata</taxon>
        <taxon>Psoroptidia</taxon>
        <taxon>Sarcoptoidea</taxon>
        <taxon>Sarcoptidae</taxon>
        <taxon>Sarcoptinae</taxon>
        <taxon>Sarcoptes</taxon>
    </lineage>
</organism>
<comment type="caution">
    <text evidence="1">The sequence shown here is derived from an EMBL/GenBank/DDBJ whole genome shotgun (WGS) entry which is preliminary data.</text>
</comment>
<gene>
    <name evidence="1" type="ORF">QR98_0040990</name>
</gene>
<dbReference type="OrthoDB" id="6503964at2759"/>
<dbReference type="AlphaFoldDB" id="A0A132A3W1"/>
<dbReference type="EMBL" id="JXLN01010399">
    <property type="protein sequence ID" value="KPM05633.1"/>
    <property type="molecule type" value="Genomic_DNA"/>
</dbReference>
<sequence>MLMYSLPNIYSQYPIDLNRIPSIMYAMDPYYESGMNSIDNHEKVQSESQIDLKPIELNDVNDESLTPLLNDFLSRQMLLISRLNDLERTLLKSSLSQNSSNEFQVVGLRSIIEKHEDIVIQYDHTRPPSILFAILKVLSKRISRKILINHHFHSSLSNLSVSEKKKF</sequence>
<dbReference type="Proteomes" id="UP000616769">
    <property type="component" value="Unassembled WGS sequence"/>
</dbReference>
<evidence type="ECO:0000313" key="1">
    <source>
        <dbReference type="EMBL" id="KPM05633.1"/>
    </source>
</evidence>
<name>A0A132A3W1_SARSC</name>
<evidence type="ECO:0000313" key="2">
    <source>
        <dbReference type="Proteomes" id="UP000616769"/>
    </source>
</evidence>
<protein>
    <submittedName>
        <fullName evidence="1">Uncharacterized protein</fullName>
    </submittedName>
</protein>
<accession>A0A132A3W1</accession>
<dbReference type="VEuPathDB" id="VectorBase:SSCA005380"/>
<reference evidence="1 2" key="1">
    <citation type="journal article" date="2015" name="Parasit. Vectors">
        <title>Draft genome of the scabies mite.</title>
        <authorList>
            <person name="Rider S.D.Jr."/>
            <person name="Morgan M.S."/>
            <person name="Arlian L.G."/>
        </authorList>
    </citation>
    <scope>NUCLEOTIDE SEQUENCE [LARGE SCALE GENOMIC DNA]</scope>
    <source>
        <strain evidence="1">Arlian Lab</strain>
    </source>
</reference>
<proteinExistence type="predicted"/>